<sequence length="58" mass="6342">LRTSGPNLLSNKLFCLGYHEVQTNRRPYTPKASLVGAIEEHFISTSRGDPASEAALRA</sequence>
<accession>A0A0K2TGJ3</accession>
<dbReference type="AlphaFoldDB" id="A0A0K2TGJ3"/>
<protein>
    <submittedName>
        <fullName evidence="1">Uncharacterized protein</fullName>
    </submittedName>
</protein>
<name>A0A0K2TGJ3_LEPSM</name>
<evidence type="ECO:0000313" key="1">
    <source>
        <dbReference type="EMBL" id="CDW24596.1"/>
    </source>
</evidence>
<reference evidence="1" key="1">
    <citation type="submission" date="2014-05" db="EMBL/GenBank/DDBJ databases">
        <authorList>
            <person name="Chronopoulou M."/>
        </authorList>
    </citation>
    <scope>NUCLEOTIDE SEQUENCE</scope>
    <source>
        <tissue evidence="1">Whole organism</tissue>
    </source>
</reference>
<dbReference type="EMBL" id="HACA01007235">
    <property type="protein sequence ID" value="CDW24596.1"/>
    <property type="molecule type" value="Transcribed_RNA"/>
</dbReference>
<proteinExistence type="predicted"/>
<organism evidence="1">
    <name type="scientific">Lepeophtheirus salmonis</name>
    <name type="common">Salmon louse</name>
    <name type="synonym">Caligus salmonis</name>
    <dbReference type="NCBI Taxonomy" id="72036"/>
    <lineage>
        <taxon>Eukaryota</taxon>
        <taxon>Metazoa</taxon>
        <taxon>Ecdysozoa</taxon>
        <taxon>Arthropoda</taxon>
        <taxon>Crustacea</taxon>
        <taxon>Multicrustacea</taxon>
        <taxon>Hexanauplia</taxon>
        <taxon>Copepoda</taxon>
        <taxon>Siphonostomatoida</taxon>
        <taxon>Caligidae</taxon>
        <taxon>Lepeophtheirus</taxon>
    </lineage>
</organism>
<feature type="non-terminal residue" evidence="1">
    <location>
        <position position="1"/>
    </location>
</feature>